<feature type="region of interest" description="Disordered" evidence="1">
    <location>
        <begin position="45"/>
        <end position="71"/>
    </location>
</feature>
<keyword evidence="3" id="KW-1185">Reference proteome</keyword>
<dbReference type="AlphaFoldDB" id="A0AAV6UCP5"/>
<feature type="region of interest" description="Disordered" evidence="1">
    <location>
        <begin position="96"/>
        <end position="166"/>
    </location>
</feature>
<organism evidence="2 3">
    <name type="scientific">Oedothorax gibbosus</name>
    <dbReference type="NCBI Taxonomy" id="931172"/>
    <lineage>
        <taxon>Eukaryota</taxon>
        <taxon>Metazoa</taxon>
        <taxon>Ecdysozoa</taxon>
        <taxon>Arthropoda</taxon>
        <taxon>Chelicerata</taxon>
        <taxon>Arachnida</taxon>
        <taxon>Araneae</taxon>
        <taxon>Araneomorphae</taxon>
        <taxon>Entelegynae</taxon>
        <taxon>Araneoidea</taxon>
        <taxon>Linyphiidae</taxon>
        <taxon>Erigoninae</taxon>
        <taxon>Oedothorax</taxon>
    </lineage>
</organism>
<sequence length="166" mass="18154">MEGRRERISEEPNLADLLKQINQAEGFSNVLRTFTAAAGEYYIPPRALTPDDEPQAVAAEPVPEPPLMETDDEPQAVANIPVSNQFQALAESTDLSPDAQFPEAGTVTPDAPFPEESPDAQFQAAKRSKQTRMPHPRRSMFLCDPGCPIPGDSQTIADSLPRRGNR</sequence>
<evidence type="ECO:0000256" key="1">
    <source>
        <dbReference type="SAM" id="MobiDB-lite"/>
    </source>
</evidence>
<accession>A0AAV6UCP5</accession>
<dbReference type="Proteomes" id="UP000827092">
    <property type="component" value="Unassembled WGS sequence"/>
</dbReference>
<evidence type="ECO:0000313" key="2">
    <source>
        <dbReference type="EMBL" id="KAG8181391.1"/>
    </source>
</evidence>
<proteinExistence type="predicted"/>
<reference evidence="2 3" key="1">
    <citation type="journal article" date="2022" name="Nat. Ecol. Evol.">
        <title>A masculinizing supergene underlies an exaggerated male reproductive morph in a spider.</title>
        <authorList>
            <person name="Hendrickx F."/>
            <person name="De Corte Z."/>
            <person name="Sonet G."/>
            <person name="Van Belleghem S.M."/>
            <person name="Kostlbacher S."/>
            <person name="Vangestel C."/>
        </authorList>
    </citation>
    <scope>NUCLEOTIDE SEQUENCE [LARGE SCALE GENOMIC DNA]</scope>
    <source>
        <strain evidence="2">W744_W776</strain>
    </source>
</reference>
<feature type="compositionally biased region" description="Basic residues" evidence="1">
    <location>
        <begin position="126"/>
        <end position="138"/>
    </location>
</feature>
<evidence type="ECO:0000313" key="3">
    <source>
        <dbReference type="Proteomes" id="UP000827092"/>
    </source>
</evidence>
<gene>
    <name evidence="2" type="ORF">JTE90_025937</name>
</gene>
<protein>
    <submittedName>
        <fullName evidence="2">Uncharacterized protein</fullName>
    </submittedName>
</protein>
<comment type="caution">
    <text evidence="2">The sequence shown here is derived from an EMBL/GenBank/DDBJ whole genome shotgun (WGS) entry which is preliminary data.</text>
</comment>
<dbReference type="EMBL" id="JAFNEN010000518">
    <property type="protein sequence ID" value="KAG8181391.1"/>
    <property type="molecule type" value="Genomic_DNA"/>
</dbReference>
<name>A0AAV6UCP5_9ARAC</name>